<dbReference type="PANTHER" id="PTHR43065">
    <property type="entry name" value="SENSOR HISTIDINE KINASE"/>
    <property type="match status" value="1"/>
</dbReference>
<dbReference type="InterPro" id="IPR004358">
    <property type="entry name" value="Sig_transdc_His_kin-like_C"/>
</dbReference>
<dbReference type="InterPro" id="IPR036890">
    <property type="entry name" value="HATPase_C_sf"/>
</dbReference>
<dbReference type="SMART" id="SM00388">
    <property type="entry name" value="HisKA"/>
    <property type="match status" value="1"/>
</dbReference>
<accession>A0AA45WJ11</accession>
<dbReference type="SMART" id="SM00387">
    <property type="entry name" value="HATPase_c"/>
    <property type="match status" value="1"/>
</dbReference>
<feature type="transmembrane region" description="Helical" evidence="9">
    <location>
        <begin position="37"/>
        <end position="55"/>
    </location>
</feature>
<dbReference type="Gene3D" id="1.10.287.130">
    <property type="match status" value="1"/>
</dbReference>
<keyword evidence="9" id="KW-0472">Membrane</keyword>
<dbReference type="PRINTS" id="PR00344">
    <property type="entry name" value="BCTRLSENSOR"/>
</dbReference>
<sequence>MVFEKIFYGYRIGRIAFSFSFLILLFIYLSITQSIHISILILSLYFLSSIALFFYNQLNTLEFLLDIVFLTAFFYFTIGITPYISILYLFPIFFYSLLSGKKSSFIVCLVSFISFLSVKIFYEDISIIEIFLNGFSFFMITLAGLNLHNKLENQEKEIEKFEKLKKEKDFYKKLYEVAGYLAHEIRNPLASISGASQLLKEGEKNDLLIDIIYNETKRLDNLIKDFIILSMPRSEEKEKINIEEIIKNFTLSCQKNIKLNIQQKSINFNKKSFEYMIGNIIKNACEWAKENIIINVYKQDKFLYIIVEDDGVGVDDEIKDKVFEPFFSKNPKGTGLGLAIAKNIAINNNGDISIEKSQNLGGAKFIITLEVNNENIDT</sequence>
<dbReference type="Pfam" id="PF00512">
    <property type="entry name" value="HisKA"/>
    <property type="match status" value="1"/>
</dbReference>
<comment type="caution">
    <text evidence="11">The sequence shown here is derived from an EMBL/GenBank/DDBJ whole genome shotgun (WGS) entry which is preliminary data.</text>
</comment>
<name>A0AA45WJ11_9AQUI</name>
<evidence type="ECO:0000313" key="12">
    <source>
        <dbReference type="Proteomes" id="UP001157947"/>
    </source>
</evidence>
<gene>
    <name evidence="11" type="ORF">SAMN06264868_10222</name>
</gene>
<dbReference type="SUPFAM" id="SSF47384">
    <property type="entry name" value="Homodimeric domain of signal transducing histidine kinase"/>
    <property type="match status" value="1"/>
</dbReference>
<dbReference type="InterPro" id="IPR003594">
    <property type="entry name" value="HATPase_dom"/>
</dbReference>
<feature type="domain" description="Histidine kinase" evidence="10">
    <location>
        <begin position="180"/>
        <end position="373"/>
    </location>
</feature>
<dbReference type="Proteomes" id="UP001157947">
    <property type="component" value="Unassembled WGS sequence"/>
</dbReference>
<dbReference type="Pfam" id="PF02518">
    <property type="entry name" value="HATPase_c"/>
    <property type="match status" value="1"/>
</dbReference>
<protein>
    <recommendedName>
        <fullName evidence="2">histidine kinase</fullName>
        <ecNumber evidence="2">2.7.13.3</ecNumber>
    </recommendedName>
</protein>
<dbReference type="CDD" id="cd00082">
    <property type="entry name" value="HisKA"/>
    <property type="match status" value="1"/>
</dbReference>
<keyword evidence="9" id="KW-0812">Transmembrane</keyword>
<dbReference type="AlphaFoldDB" id="A0AA45WJ11"/>
<dbReference type="EMBL" id="FXTX01000002">
    <property type="protein sequence ID" value="SMP01747.1"/>
    <property type="molecule type" value="Genomic_DNA"/>
</dbReference>
<evidence type="ECO:0000259" key="10">
    <source>
        <dbReference type="PROSITE" id="PS50109"/>
    </source>
</evidence>
<evidence type="ECO:0000256" key="5">
    <source>
        <dbReference type="ARBA" id="ARBA00022741"/>
    </source>
</evidence>
<dbReference type="PANTHER" id="PTHR43065:SF10">
    <property type="entry name" value="PEROXIDE STRESS-ACTIVATED HISTIDINE KINASE MAK3"/>
    <property type="match status" value="1"/>
</dbReference>
<keyword evidence="3" id="KW-0597">Phosphoprotein</keyword>
<dbReference type="GO" id="GO:0005524">
    <property type="term" value="F:ATP binding"/>
    <property type="evidence" value="ECO:0007669"/>
    <property type="project" value="UniProtKB-KW"/>
</dbReference>
<proteinExistence type="predicted"/>
<dbReference type="Gene3D" id="3.30.565.10">
    <property type="entry name" value="Histidine kinase-like ATPase, C-terminal domain"/>
    <property type="match status" value="1"/>
</dbReference>
<dbReference type="InterPro" id="IPR003661">
    <property type="entry name" value="HisK_dim/P_dom"/>
</dbReference>
<evidence type="ECO:0000256" key="1">
    <source>
        <dbReference type="ARBA" id="ARBA00000085"/>
    </source>
</evidence>
<feature type="transmembrane region" description="Helical" evidence="9">
    <location>
        <begin position="12"/>
        <end position="31"/>
    </location>
</feature>
<dbReference type="RefSeq" id="WP_265133493.1">
    <property type="nucleotide sequence ID" value="NZ_FXTX01000002.1"/>
</dbReference>
<keyword evidence="4" id="KW-0808">Transferase</keyword>
<evidence type="ECO:0000256" key="7">
    <source>
        <dbReference type="ARBA" id="ARBA00022840"/>
    </source>
</evidence>
<keyword evidence="12" id="KW-1185">Reference proteome</keyword>
<evidence type="ECO:0000256" key="2">
    <source>
        <dbReference type="ARBA" id="ARBA00012438"/>
    </source>
</evidence>
<dbReference type="EC" id="2.7.13.3" evidence="2"/>
<dbReference type="InterPro" id="IPR005467">
    <property type="entry name" value="His_kinase_dom"/>
</dbReference>
<keyword evidence="9" id="KW-1133">Transmembrane helix</keyword>
<dbReference type="InterPro" id="IPR036097">
    <property type="entry name" value="HisK_dim/P_sf"/>
</dbReference>
<reference evidence="11" key="1">
    <citation type="submission" date="2017-05" db="EMBL/GenBank/DDBJ databases">
        <authorList>
            <person name="Varghese N."/>
            <person name="Submissions S."/>
        </authorList>
    </citation>
    <scope>NUCLEOTIDE SEQUENCE</scope>
    <source>
        <strain evidence="11">DSM 18763</strain>
    </source>
</reference>
<evidence type="ECO:0000256" key="8">
    <source>
        <dbReference type="ARBA" id="ARBA00023012"/>
    </source>
</evidence>
<evidence type="ECO:0000313" key="11">
    <source>
        <dbReference type="EMBL" id="SMP01747.1"/>
    </source>
</evidence>
<keyword evidence="7" id="KW-0067">ATP-binding</keyword>
<feature type="transmembrane region" description="Helical" evidence="9">
    <location>
        <begin position="67"/>
        <end position="98"/>
    </location>
</feature>
<keyword evidence="6 11" id="KW-0418">Kinase</keyword>
<dbReference type="PROSITE" id="PS50109">
    <property type="entry name" value="HIS_KIN"/>
    <property type="match status" value="1"/>
</dbReference>
<evidence type="ECO:0000256" key="3">
    <source>
        <dbReference type="ARBA" id="ARBA00022553"/>
    </source>
</evidence>
<organism evidence="11 12">
    <name type="scientific">Venenivibrio stagnispumantis</name>
    <dbReference type="NCBI Taxonomy" id="407998"/>
    <lineage>
        <taxon>Bacteria</taxon>
        <taxon>Pseudomonadati</taxon>
        <taxon>Aquificota</taxon>
        <taxon>Aquificia</taxon>
        <taxon>Aquificales</taxon>
        <taxon>Hydrogenothermaceae</taxon>
        <taxon>Venenivibrio</taxon>
    </lineage>
</organism>
<dbReference type="SUPFAM" id="SSF55874">
    <property type="entry name" value="ATPase domain of HSP90 chaperone/DNA topoisomerase II/histidine kinase"/>
    <property type="match status" value="1"/>
</dbReference>
<dbReference type="GO" id="GO:0000155">
    <property type="term" value="F:phosphorelay sensor kinase activity"/>
    <property type="evidence" value="ECO:0007669"/>
    <property type="project" value="InterPro"/>
</dbReference>
<feature type="transmembrane region" description="Helical" evidence="9">
    <location>
        <begin position="127"/>
        <end position="147"/>
    </location>
</feature>
<keyword evidence="5" id="KW-0547">Nucleotide-binding</keyword>
<evidence type="ECO:0000256" key="9">
    <source>
        <dbReference type="SAM" id="Phobius"/>
    </source>
</evidence>
<evidence type="ECO:0000256" key="6">
    <source>
        <dbReference type="ARBA" id="ARBA00022777"/>
    </source>
</evidence>
<evidence type="ECO:0000256" key="4">
    <source>
        <dbReference type="ARBA" id="ARBA00022679"/>
    </source>
</evidence>
<comment type="catalytic activity">
    <reaction evidence="1">
        <text>ATP + protein L-histidine = ADP + protein N-phospho-L-histidine.</text>
        <dbReference type="EC" id="2.7.13.3"/>
    </reaction>
</comment>
<keyword evidence="8" id="KW-0902">Two-component regulatory system</keyword>